<name>A0ABV7XDE5_9SPHN</name>
<keyword evidence="5" id="KW-0949">S-adenosyl-L-methionine</keyword>
<dbReference type="SUPFAM" id="SSF47757">
    <property type="entry name" value="Chemotaxis receptor methyltransferase CheR, N-terminal domain"/>
    <property type="match status" value="1"/>
</dbReference>
<dbReference type="Gene3D" id="1.10.155.10">
    <property type="entry name" value="Chemotaxis receptor methyltransferase CheR, N-terminal domain"/>
    <property type="match status" value="1"/>
</dbReference>
<dbReference type="RefSeq" id="WP_380863395.1">
    <property type="nucleotide sequence ID" value="NZ_JBHRXV010000011.1"/>
</dbReference>
<dbReference type="PANTHER" id="PTHR24422:SF21">
    <property type="entry name" value="CHEMOTAXIS PROTEIN METHYLTRANSFERASE 1"/>
    <property type="match status" value="1"/>
</dbReference>
<evidence type="ECO:0000313" key="7">
    <source>
        <dbReference type="EMBL" id="MFC3714195.1"/>
    </source>
</evidence>
<dbReference type="InterPro" id="IPR050903">
    <property type="entry name" value="Bact_Chemotaxis_MeTrfase"/>
</dbReference>
<comment type="caution">
    <text evidence="7">The sequence shown here is derived from an EMBL/GenBank/DDBJ whole genome shotgun (WGS) entry which is preliminary data.</text>
</comment>
<evidence type="ECO:0000313" key="8">
    <source>
        <dbReference type="Proteomes" id="UP001595615"/>
    </source>
</evidence>
<dbReference type="InterPro" id="IPR036804">
    <property type="entry name" value="CheR_N_sf"/>
</dbReference>
<protein>
    <recommendedName>
        <fullName evidence="2">protein-glutamate O-methyltransferase</fullName>
        <ecNumber evidence="2">2.1.1.80</ecNumber>
    </recommendedName>
</protein>
<dbReference type="EC" id="2.1.1.80" evidence="2"/>
<keyword evidence="3 7" id="KW-0489">Methyltransferase</keyword>
<dbReference type="Proteomes" id="UP001595615">
    <property type="component" value="Unassembled WGS sequence"/>
</dbReference>
<comment type="catalytic activity">
    <reaction evidence="1">
        <text>L-glutamyl-[protein] + S-adenosyl-L-methionine = [protein]-L-glutamate 5-O-methyl ester + S-adenosyl-L-homocysteine</text>
        <dbReference type="Rhea" id="RHEA:24452"/>
        <dbReference type="Rhea" id="RHEA-COMP:10208"/>
        <dbReference type="Rhea" id="RHEA-COMP:10311"/>
        <dbReference type="ChEBI" id="CHEBI:29973"/>
        <dbReference type="ChEBI" id="CHEBI:57856"/>
        <dbReference type="ChEBI" id="CHEBI:59789"/>
        <dbReference type="ChEBI" id="CHEBI:82795"/>
        <dbReference type="EC" id="2.1.1.80"/>
    </reaction>
</comment>
<evidence type="ECO:0000256" key="2">
    <source>
        <dbReference type="ARBA" id="ARBA00012534"/>
    </source>
</evidence>
<dbReference type="Pfam" id="PF01739">
    <property type="entry name" value="CheR"/>
    <property type="match status" value="1"/>
</dbReference>
<feature type="domain" description="CheR-type methyltransferase" evidence="6">
    <location>
        <begin position="1"/>
        <end position="275"/>
    </location>
</feature>
<dbReference type="InterPro" id="IPR022642">
    <property type="entry name" value="CheR_C"/>
</dbReference>
<evidence type="ECO:0000256" key="5">
    <source>
        <dbReference type="ARBA" id="ARBA00022691"/>
    </source>
</evidence>
<dbReference type="SMART" id="SM00138">
    <property type="entry name" value="MeTrc"/>
    <property type="match status" value="1"/>
</dbReference>
<dbReference type="PANTHER" id="PTHR24422">
    <property type="entry name" value="CHEMOTAXIS PROTEIN METHYLTRANSFERASE"/>
    <property type="match status" value="1"/>
</dbReference>
<dbReference type="GO" id="GO:0008168">
    <property type="term" value="F:methyltransferase activity"/>
    <property type="evidence" value="ECO:0007669"/>
    <property type="project" value="UniProtKB-KW"/>
</dbReference>
<evidence type="ECO:0000259" key="6">
    <source>
        <dbReference type="PROSITE" id="PS50123"/>
    </source>
</evidence>
<keyword evidence="8" id="KW-1185">Reference proteome</keyword>
<dbReference type="PRINTS" id="PR00996">
    <property type="entry name" value="CHERMTFRASE"/>
</dbReference>
<organism evidence="7 8">
    <name type="scientific">Sphingoaurantiacus capsulatus</name>
    <dbReference type="NCBI Taxonomy" id="1771310"/>
    <lineage>
        <taxon>Bacteria</taxon>
        <taxon>Pseudomonadati</taxon>
        <taxon>Pseudomonadota</taxon>
        <taxon>Alphaproteobacteria</taxon>
        <taxon>Sphingomonadales</taxon>
        <taxon>Sphingosinicellaceae</taxon>
        <taxon>Sphingoaurantiacus</taxon>
    </lineage>
</organism>
<evidence type="ECO:0000256" key="4">
    <source>
        <dbReference type="ARBA" id="ARBA00022679"/>
    </source>
</evidence>
<dbReference type="InterPro" id="IPR000780">
    <property type="entry name" value="CheR_MeTrfase"/>
</dbReference>
<accession>A0ABV7XDE5</accession>
<dbReference type="SUPFAM" id="SSF53335">
    <property type="entry name" value="S-adenosyl-L-methionine-dependent methyltransferases"/>
    <property type="match status" value="1"/>
</dbReference>
<keyword evidence="4" id="KW-0808">Transferase</keyword>
<reference evidence="8" key="1">
    <citation type="journal article" date="2019" name="Int. J. Syst. Evol. Microbiol.">
        <title>The Global Catalogue of Microorganisms (GCM) 10K type strain sequencing project: providing services to taxonomists for standard genome sequencing and annotation.</title>
        <authorList>
            <consortium name="The Broad Institute Genomics Platform"/>
            <consortium name="The Broad Institute Genome Sequencing Center for Infectious Disease"/>
            <person name="Wu L."/>
            <person name="Ma J."/>
        </authorList>
    </citation>
    <scope>NUCLEOTIDE SEQUENCE [LARGE SCALE GENOMIC DNA]</scope>
    <source>
        <strain evidence="8">KCTC 42644</strain>
    </source>
</reference>
<dbReference type="EMBL" id="JBHRXV010000011">
    <property type="protein sequence ID" value="MFC3714195.1"/>
    <property type="molecule type" value="Genomic_DNA"/>
</dbReference>
<evidence type="ECO:0000256" key="1">
    <source>
        <dbReference type="ARBA" id="ARBA00001541"/>
    </source>
</evidence>
<dbReference type="Gene3D" id="3.40.50.150">
    <property type="entry name" value="Vaccinia Virus protein VP39"/>
    <property type="match status" value="1"/>
</dbReference>
<sequence>MSIAEGAFHILSGMLQSRAGVVLGREKSYFLESRLLPVATRAGLRGVDDLAVALTRAGSETLAAEAVEAMLNNETFFYRDTAPFDLLRRTVLPELRQTRQSLKTLRIWCAAASTGQEPYSIAMMFADDAAAWAGWRIEIVATDLSRRALDRAENGLYSQFEVQRGLPIQSLVRHFDKEGEQWRLARDVRQRVRFRQANLCHPFAHLGRFDVVLCRNVLMYFDLPTRSDILARIRKQMPEDGCLLLGAAETVLGLDSAFRPDWENRGLYRIDATEPRRAA</sequence>
<evidence type="ECO:0000256" key="3">
    <source>
        <dbReference type="ARBA" id="ARBA00022603"/>
    </source>
</evidence>
<dbReference type="InterPro" id="IPR029063">
    <property type="entry name" value="SAM-dependent_MTases_sf"/>
</dbReference>
<proteinExistence type="predicted"/>
<dbReference type="GO" id="GO:0032259">
    <property type="term" value="P:methylation"/>
    <property type="evidence" value="ECO:0007669"/>
    <property type="project" value="UniProtKB-KW"/>
</dbReference>
<gene>
    <name evidence="7" type="ORF">ACFOMD_16620</name>
</gene>
<dbReference type="PROSITE" id="PS50123">
    <property type="entry name" value="CHER"/>
    <property type="match status" value="1"/>
</dbReference>